<name>A0A2M4CEM0_9DIPT</name>
<accession>A0A2M4CEM0</accession>
<organism evidence="1">
    <name type="scientific">Anopheles marajoara</name>
    <dbReference type="NCBI Taxonomy" id="58244"/>
    <lineage>
        <taxon>Eukaryota</taxon>
        <taxon>Metazoa</taxon>
        <taxon>Ecdysozoa</taxon>
        <taxon>Arthropoda</taxon>
        <taxon>Hexapoda</taxon>
        <taxon>Insecta</taxon>
        <taxon>Pterygota</taxon>
        <taxon>Neoptera</taxon>
        <taxon>Endopterygota</taxon>
        <taxon>Diptera</taxon>
        <taxon>Nematocera</taxon>
        <taxon>Culicoidea</taxon>
        <taxon>Culicidae</taxon>
        <taxon>Anophelinae</taxon>
        <taxon>Anopheles</taxon>
    </lineage>
</organism>
<reference evidence="1" key="1">
    <citation type="submission" date="2018-01" db="EMBL/GenBank/DDBJ databases">
        <title>An insight into the sialome of Amazonian anophelines.</title>
        <authorList>
            <person name="Ribeiro J.M."/>
            <person name="Scarpassa V."/>
            <person name="Calvo E."/>
        </authorList>
    </citation>
    <scope>NUCLEOTIDE SEQUENCE</scope>
    <source>
        <tissue evidence="1">Salivary glands</tissue>
    </source>
</reference>
<proteinExistence type="predicted"/>
<evidence type="ECO:0000313" key="1">
    <source>
        <dbReference type="EMBL" id="MBW63709.1"/>
    </source>
</evidence>
<dbReference type="EMBL" id="GGFJ01014568">
    <property type="protein sequence ID" value="MBW63709.1"/>
    <property type="molecule type" value="Transcribed_RNA"/>
</dbReference>
<dbReference type="AlphaFoldDB" id="A0A2M4CEM0"/>
<sequence length="69" mass="7972">MAERLYIKLRYTILLLQGVIRFGSGSRPRDHHLDAGPWTSIRGSLDLSLLLLNSSGVWCRVTRFMSRRK</sequence>
<protein>
    <submittedName>
        <fullName evidence="1">Putative secreted protein</fullName>
    </submittedName>
</protein>